<dbReference type="Proteomes" id="UP001348817">
    <property type="component" value="Chromosome"/>
</dbReference>
<dbReference type="InterPro" id="IPR046714">
    <property type="entry name" value="DUF6787"/>
</dbReference>
<dbReference type="KEGG" id="fax:FUAX_37310"/>
<dbReference type="AlphaFoldDB" id="A0AAU9D9P2"/>
<gene>
    <name evidence="3" type="ORF">FUAX_37310</name>
</gene>
<sequence length="133" mass="15321">MHVFDNQHTHDKASIMADITTSEEAPKGFINKMKKRWGVESTWSVIAILIVFSLTGMTVVRLRKVLFGVIGFDDATPFWIKTVTYILCVFPMYQGLILVYGFIFGQFAFFWEKEKKLGRLFVKLFNKISGKKA</sequence>
<keyword evidence="1" id="KW-1133">Transmembrane helix</keyword>
<keyword evidence="1" id="KW-0472">Membrane</keyword>
<accession>A0AAU9D9P2</accession>
<evidence type="ECO:0000313" key="4">
    <source>
        <dbReference type="Proteomes" id="UP001348817"/>
    </source>
</evidence>
<feature type="transmembrane region" description="Helical" evidence="1">
    <location>
        <begin position="42"/>
        <end position="62"/>
    </location>
</feature>
<protein>
    <recommendedName>
        <fullName evidence="2">DUF6787 domain-containing protein</fullName>
    </recommendedName>
</protein>
<keyword evidence="1" id="KW-0812">Transmembrane</keyword>
<name>A0AAU9D9P2_9BACT</name>
<feature type="transmembrane region" description="Helical" evidence="1">
    <location>
        <begin position="82"/>
        <end position="111"/>
    </location>
</feature>
<evidence type="ECO:0000256" key="1">
    <source>
        <dbReference type="SAM" id="Phobius"/>
    </source>
</evidence>
<evidence type="ECO:0000259" key="2">
    <source>
        <dbReference type="Pfam" id="PF20584"/>
    </source>
</evidence>
<dbReference type="Pfam" id="PF20584">
    <property type="entry name" value="DUF6787"/>
    <property type="match status" value="1"/>
</dbReference>
<evidence type="ECO:0000313" key="3">
    <source>
        <dbReference type="EMBL" id="BDD11299.1"/>
    </source>
</evidence>
<proteinExistence type="predicted"/>
<keyword evidence="4" id="KW-1185">Reference proteome</keyword>
<reference evidence="3 4" key="1">
    <citation type="submission" date="2021-12" db="EMBL/GenBank/DDBJ databases">
        <title>Genome sequencing of bacteria with rrn-lacking chromosome and rrn-plasmid.</title>
        <authorList>
            <person name="Anda M."/>
            <person name="Iwasaki W."/>
        </authorList>
    </citation>
    <scope>NUCLEOTIDE SEQUENCE [LARGE SCALE GENOMIC DNA]</scope>
    <source>
        <strain evidence="3 4">DSM 100852</strain>
    </source>
</reference>
<dbReference type="EMBL" id="AP025314">
    <property type="protein sequence ID" value="BDD11299.1"/>
    <property type="molecule type" value="Genomic_DNA"/>
</dbReference>
<organism evidence="3 4">
    <name type="scientific">Fulvitalea axinellae</name>
    <dbReference type="NCBI Taxonomy" id="1182444"/>
    <lineage>
        <taxon>Bacteria</taxon>
        <taxon>Pseudomonadati</taxon>
        <taxon>Bacteroidota</taxon>
        <taxon>Cytophagia</taxon>
        <taxon>Cytophagales</taxon>
        <taxon>Persicobacteraceae</taxon>
        <taxon>Fulvitalea</taxon>
    </lineage>
</organism>
<feature type="domain" description="DUF6787" evidence="2">
    <location>
        <begin position="48"/>
        <end position="122"/>
    </location>
</feature>